<evidence type="ECO:0000256" key="4">
    <source>
        <dbReference type="SAM" id="MobiDB-lite"/>
    </source>
</evidence>
<dbReference type="PROSITE" id="PS01187">
    <property type="entry name" value="EGF_CA"/>
    <property type="match status" value="1"/>
</dbReference>
<keyword evidence="1 3" id="KW-1015">Disulfide bond</keyword>
<protein>
    <submittedName>
        <fullName evidence="9">Uncharacterized protein LOC102804939</fullName>
    </submittedName>
</protein>
<comment type="caution">
    <text evidence="3">Lacks conserved residue(s) required for the propagation of feature annotation.</text>
</comment>
<feature type="domain" description="EGF-like" evidence="6">
    <location>
        <begin position="4656"/>
        <end position="4701"/>
    </location>
</feature>
<dbReference type="PROSITE" id="PS01186">
    <property type="entry name" value="EGF_2"/>
    <property type="match status" value="1"/>
</dbReference>
<feature type="region of interest" description="Disordered" evidence="4">
    <location>
        <begin position="4855"/>
        <end position="4901"/>
    </location>
</feature>
<keyword evidence="5" id="KW-0472">Membrane</keyword>
<feature type="disulfide bond" evidence="3">
    <location>
        <begin position="4691"/>
        <end position="4700"/>
    </location>
</feature>
<dbReference type="PROSITE" id="PS50268">
    <property type="entry name" value="CADHERIN_2"/>
    <property type="match status" value="1"/>
</dbReference>
<evidence type="ECO:0000256" key="2">
    <source>
        <dbReference type="PROSITE-ProRule" id="PRU00043"/>
    </source>
</evidence>
<proteinExistence type="predicted"/>
<evidence type="ECO:0000256" key="3">
    <source>
        <dbReference type="PROSITE-ProRule" id="PRU00076"/>
    </source>
</evidence>
<dbReference type="PANTHER" id="PTHR16897:SF2">
    <property type="entry name" value="OS03G0226600 PROTEIN"/>
    <property type="match status" value="1"/>
</dbReference>
<dbReference type="InterPro" id="IPR018097">
    <property type="entry name" value="EGF_Ca-bd_CS"/>
</dbReference>
<gene>
    <name evidence="9" type="primary">LOC102804939</name>
</gene>
<dbReference type="InterPro" id="IPR002126">
    <property type="entry name" value="Cadherin-like_dom"/>
</dbReference>
<dbReference type="InterPro" id="IPR015816">
    <property type="entry name" value="Vitellinogen_b-sht_N"/>
</dbReference>
<feature type="domain" description="Cadherin" evidence="7">
    <location>
        <begin position="4412"/>
        <end position="4500"/>
    </location>
</feature>
<keyword evidence="5" id="KW-0812">Transmembrane</keyword>
<keyword evidence="2" id="KW-0106">Calcium</keyword>
<feature type="compositionally biased region" description="Basic and acidic residues" evidence="4">
    <location>
        <begin position="4871"/>
        <end position="4901"/>
    </location>
</feature>
<dbReference type="SUPFAM" id="SSF56968">
    <property type="entry name" value="Lipovitellin-phosvitin complex, beta-sheet shell regions"/>
    <property type="match status" value="1"/>
</dbReference>
<sequence>MPLKLTMTRQLEPPLFYLVLFLCHVYLASSVFLFRTSSLIVIQPDTEYVYKYVDRTEMKHLGVFTTQVKLSIMLLDKQDEGFHCRLELKDFTIQYSNTYHETIKPPIMTWDLDEWFSFVMSEHGEIHTVYYSVDDDPEVINFKKSLLNQLSSKLLSAPLTNNIGKWSYHVNESSHEGHVHNSYTAEDSNDADSIKFRKQMQMSEEPEFIHRVHEREIIYSKILKVPHSILITDNLHDVDRFRIPDHMRRGRSTHINTNERNVGMNHTGMPPVDVAGKCTIDLIATIPKVSSHSVEDEMSDVTKDTLTVRHVPQETIPIFVIEEHLRGNLTCMRSKGVHHGDVEPVRCFTNLTDMLSRLSYEDAYYVADNYIRRQQDDEGVMMDTFNIIDALGSAATHATQMALTMKVLLATQSDASIIMAVLQQFVRLTNPPPEICVDVIEKIALADKHKFEDKKDYYYVKNRAILVLGSVAKTLKGIKHSYECYTTSQAAELLFVVYSSDISDNLRHEALKELEIHPYRGHLEENIHRTSKTSNYTNVKKSIPLTSNTYEGRVFDVSPEDLDWHSDFGTIFIGGTYAVDAENKYIVTVENFRSLAELNSNTDSSIRGRILRMDIFSNFVRMETNVKGTIEYDGNVLQEWDYNMIEQRTHHYDEVVYKVIGDLRDPITNFTELMFQDDKSPRELFTNLALAAGKLIDDVKDLRRTARVATRTVGSYSDLSVVYLDVLNIVERVDSLFNNMKSDVMDFYNNIIDLLEVNIPWGIQQLEDALKSSHFAIEKLFDSPNVGIADTRKMVLKQKAAIDEIGVSMFNISKSSLLAGSSLHFFSTSDVVRTLMVDILHIQDSWSNTEDISNKPIETDPYLMFLGENKTVNDVLQDVMAPLNGLDMVVNPFLKSYSDAVNIFRDMKNKFEEVKRGFEVSKSLINSVFGPKIAKAFPRKIGNTTCGFGYYPTTVDGTQPGIDLEVEVNAALVAPFDGFAKVTANQQVSIFMYTQDISNEIGDIEVIISPVQIEKNRENHPVYKGEVIGTVLKSNCSPNIIHLTMTRIGENKYLNPQPFLERRDVNSTWKEEDNAYFHYFLFIPISTGPYVGDPYEKDTSPTRVARPISLSPSLSSTNHSRSAYLFERYQNQSQCYRNPEQSLLPEIDELGPSESFKVGQITLEQVFNYIEANDDDDLKNVFSRLINMTLIALNNDTCVRPEELDNVQLRLALNQRGVLSYGNRNRLISQFKISDKGCTDIVKGISPNTWCRFDDRCLSAQCCTDVQFMSSYYTCIQVDVKLDTCRQSVTLQANTWTIHLNLTANETAYEDAVRNIPVERIANGEYRLLYRVIKTGTRVEVTLQSTVCSANIDECTEKTTIIDKAVFTMTDECFHNATPAPQLEYSSEDLKKLTLVEFERILDLYNKPDDEITAFMSRLRADYRSALIANIDVSISPLHPNEFSRSTTVVDSSSTTHAYHRNFDVLHIELPSFKIWIFKFQFGYKLTLQTTASSELSLELDSFKLKGGLQVRITAESGGYVKIGPSILHGELSAGGTFGTGFDNCKTIIDRSDKAFQNSIENVLTENTVAFWLQLQVISDPPIVRSWTLLSKKIPLWSSNRNKHSDVSSRIQVETLDVSAPLQNKLTNGNYNLTSPASNPCRVYQIADRDYTQPAYELTISAWDDESAVSVTYCIGSYNSGCDVANNLLMSQTSVIEPRIMVDGMPLYYTATLSNQGDLSITATCDLQTYDLTIPSGRVTPDFLSSSHPSILRASSVINEDSELTSQWEAIGFGLGVYGCQVIQWVELNSKLLKKNVSGAISTEQDSLQYFTHPQDGRLNAEPFETITVRYDYLCGEECLSYPATKCLSFNYDYGDNEICELLQDIQGEYDIHKSGAFKHFERIGVGYTAEHSYSNLTLNHGKLYYFNLYSENVLGYKAIVSSDGVIIDFIPPLTGLIENEEYDAVHHETCTDYVHGKWQDRCIEETPLPNHRYIVDGPGSLTVFNGHTPLVDLMYTRVNTYVSANWDGFMDDETGIYGYTWSVGVSKCLDNIHPHTDPHAHIYDESEWTHQGIASPLFLEDGHYFITVRAINGVEFGGPMATTVCHTTEYTIDSTPPFVYDVYEWEYDDVTCELFVNYNVSDPMSHIREVDVGYGLSINDVYVMDWVRHYTLTNLTQYFCIPDGVPSWVKIRAWNNVDLNEIGYADLPVIVDTTPPTAGDLFDGLIHGIDIDYQNSESYICANWQDFSDAESGIDTFEWFVGTTPYGDDVVEAKTLPPNSFDACDYTVMLLHNTMYYSTLIAYNAGHKGLYTTVTSDGVLIDVTPPTKGWVKDGLDPDNDMSFSSEVSSISANWDEFIDPESGILEYDISIWRSAFGKESEILQEPVTLPGNTNFFNWHHFNLNHGDRIVVNVNAVNYARISTSAKSDGFNVDLTAPKMHFLGDGLQMGEDKEFSSSNINVAANWDFEDVESGIDHFEITVYEKYGGTKQRIYPLGSDGTEIVGPQETSWISPELSLKTGAIYNIRILAINTAGFTNVQDTDGMTVDPTPPEMKSLAIGDMADSSEEVIDGYVLQTDEFGITAYWFGIDYESGVYTYIVGVGTEPGSVDVSGIRDMGPSAGGYIDNLQLFQYDEDINYPVYYVTVKARNGAGSLSDSRISSPIKVVPGDSVGVVLDGAQPLQRSNDNNLEGDVNYQSDATVVTAEFAGFESHLHGIVDYEWAIGSFARGEDIQPFMRAGVVVNDEVDYPGDGIAGSGKAQSLLDLNHGMKYYVTVRAITGVGNVLEAVSNGFTVDATAPEVNIESVGTTTSTQDNTVSSTFYQQSSDSLIAEWTTVDMESDISYTEFCFGSYPGADDIYSCTESTDKSTIPNALVTPASDGVSNVLVVRSINKAGLNNEAVSGSLIVDKTPPNGGVVTCPNYVGLVDTILCSWFGFNDPESGIVAYKFGIGVEEDDDSVFSFVDLEPETDRIVAQDFKVENFNHSQKYYATVVAMNGASFEVKSYSQPIIADGTPPIPGQVIELTGVDYINRSATDFQTNTCIDNTECEQMDAVCQKSMSTVYVMWQQFKDSESEIQKYEVALGTSFGGTQLQDFKTVDESIRMLTITDLDLAYIEQVFVMVRGYNLVGLSVTASSNGVFISRVSAGLPPIGNVLVWDGNTDSDMDYQNDNTQIYGKWNFSGDPCPIIKYEWTIVRFDETVIQPFTLVPDANTEAMNDNLDLRDGESYYIIVKATNAIGYTYSVRSNGITIAVGALLPGIVRDGNIIGTDLNYQASIITLSGNWDGFSMNQQNNNVGDGIAFYEVAAGSDRRYSLTRSDVHPFVSVGQNTSHTFHGLQLKPRTMTYYITVKAHGVSTAVTEVTSNGISVGYGDDPVSTGTVNVARYSKSTGNLTASWSGFLFTMPILFYQWGIMSYTGPFDDAKCYGLQNGNEVVQQMFDKYPLTNVGKDTMVVTNNLVLEDKHTYLVVVVATDQAASCSVSWAKTTIDLSPPTEGRLLIGEYYNERAAYIDRDDEIAVSWDGYFDEESGISQYALQLYDGQHCGAHDSLRLLLHSSNSVPANESSYTFTGLRLEVNHPYFIKLMVTNNADLSITTISMPILIDLFDPVPGAVKDGNTFSSDIMYQFETSKMIGTFLHLPNSLIHACPGRFYSFEDHNTDWYHIQSEGIWGLSIEHRIMFTERQVSVSDSGGLVLIMERDVQAEQMYSAAYYHKEPGIKAGGTYEFEILAASEQLRSITSVVFWDGPEGVVGDFDTWIFDYEFNECPCCDDLNENASCPEKCKCLEMTTTSTTNSYETKSWYLVEDEPEGATGPQNTSLKSTPQPSIGFQIHPGVMVGDQRKHYIVLWGRFLNDTLSPQQTIEELAFDPADGLHNYSLTVKPNQDKSELQLSVDGETLITMYGCPLLSENTTMSISVWNRGDYVPPLDDVFNPPSSTTFVKNVRLPPDESELCRYGDPFRNGGAPIVAFHAGVGSNKKDVAGFMEVVQPCIPCVDPCSMYICDDECSDTDTYEYNILLNNLSLQEYDIDENVTIPAVYHMHIQSVAASGRTATSSSDGIMLDITPPKFTRLYHVDVAWGEHVISDYQSSNDTIAVAWEINEGTSIVDCQWAIGSTPGSNDIQDFVSVGDVKQAKNSKLYGILQNRHKYYVTVTATDEVGLTTTAYTSGVETIFTPPNVSSMDSSVMVESGEIQQISDTSYLATDQMSTGIVWQRVEDNSAGSYYFKIGTEEGKEDIFPSMQVAYNSSGAAYIIDGQLYLNDNVYGNLSQFKHFNKECLEIVCDDIDYTSNTLYMEPGRIMMFQRPAFYMTTVARNALLGPVDITIQSEMGVSISQAPLEHELRLLYWDPDLREWHDASHTCSDSFNEYIYNTVNKSISLKVCGTYTNDEQQPFQNFTGPTHFMLAQVKKDFGNSAPIVTSRLTVMIPEDGGTMMYPITAVDPDNDDIVFQLTENNSTTYGKCNMTSQGLLMYRPCLDCFGTDSVEFTVIEHRDDMIDPLHTTDVLEIHVIEQNDNPDLFVAVEGSNILNTYEYDISVTVEERNPNNTAYEDFIAQVGAYDPDTNDYLTLTFDYPTHGLLVIDDEIHEFSFVPQNCSMFLIEEVTHIPKTFQNKGTVIPYPCDLMLPHEIDRYAWVVTRIRYIPKEHYYGQDQFQINSADSDGAVSRVAKIIVHVLENRCVNGGICKGPAEDPDCSSPRRSEGFDDYTCYCPPGYTGDYCGVEINECLSNPCADNFTCYDKVYGYICQCDNMNWPCAPQMESRKLYLMAVLLSILLLLLVLLSIYIYGRKKNMKVGPMEDNLHNIAMAERQKSGSKKTNKVYPLPMESHLEHHGKDETEVDTTNDEKNIIVIEKGVNKSEEINKQIHSDVELKDDLNNDSNEEVSVEGVMDENKEPILDDSTNKLEQDKEDSKHGTITDRNNRIAQRFGFFDGPRSAKFAWTFNIGDQDNDK</sequence>
<dbReference type="InterPro" id="IPR015819">
    <property type="entry name" value="Lipid_transp_b-sht_shell"/>
</dbReference>
<dbReference type="GeneID" id="102804939"/>
<keyword evidence="8" id="KW-1185">Reference proteome</keyword>
<dbReference type="Gene3D" id="2.30.230.10">
    <property type="entry name" value="Lipovitellin, beta-sheet shell regions, chain A"/>
    <property type="match status" value="1"/>
</dbReference>
<dbReference type="PROSITE" id="PS00022">
    <property type="entry name" value="EGF_1"/>
    <property type="match status" value="1"/>
</dbReference>
<dbReference type="PROSITE" id="PS00010">
    <property type="entry name" value="ASX_HYDROXYL"/>
    <property type="match status" value="1"/>
</dbReference>
<feature type="transmembrane region" description="Helical" evidence="5">
    <location>
        <begin position="15"/>
        <end position="34"/>
    </location>
</feature>
<dbReference type="InterPro" id="IPR000152">
    <property type="entry name" value="EGF-type_Asp/Asn_hydroxyl_site"/>
</dbReference>
<feature type="transmembrane region" description="Helical" evidence="5">
    <location>
        <begin position="4745"/>
        <end position="4768"/>
    </location>
</feature>
<accession>A0ABM0MJ45</accession>
<evidence type="ECO:0000313" key="9">
    <source>
        <dbReference type="RefSeq" id="XP_006820036.1"/>
    </source>
</evidence>
<dbReference type="Proteomes" id="UP000694865">
    <property type="component" value="Unplaced"/>
</dbReference>
<dbReference type="CDD" id="cd00054">
    <property type="entry name" value="EGF_CA"/>
    <property type="match status" value="2"/>
</dbReference>
<keyword evidence="3" id="KW-0245">EGF-like domain</keyword>
<evidence type="ECO:0000313" key="8">
    <source>
        <dbReference type="Proteomes" id="UP000694865"/>
    </source>
</evidence>
<organism evidence="8 9">
    <name type="scientific">Saccoglossus kowalevskii</name>
    <name type="common">Acorn worm</name>
    <dbReference type="NCBI Taxonomy" id="10224"/>
    <lineage>
        <taxon>Eukaryota</taxon>
        <taxon>Metazoa</taxon>
        <taxon>Hemichordata</taxon>
        <taxon>Enteropneusta</taxon>
        <taxon>Harrimaniidae</taxon>
        <taxon>Saccoglossus</taxon>
    </lineage>
</organism>
<dbReference type="CDD" id="cd11304">
    <property type="entry name" value="Cadherin_repeat"/>
    <property type="match status" value="1"/>
</dbReference>
<feature type="domain" description="EGF-like" evidence="6">
    <location>
        <begin position="4703"/>
        <end position="4737"/>
    </location>
</feature>
<dbReference type="InterPro" id="IPR000742">
    <property type="entry name" value="EGF"/>
</dbReference>
<evidence type="ECO:0000259" key="7">
    <source>
        <dbReference type="PROSITE" id="PS50268"/>
    </source>
</evidence>
<dbReference type="RefSeq" id="XP_006820036.1">
    <property type="nucleotide sequence ID" value="XM_006819973.1"/>
</dbReference>
<name>A0ABM0MJ45_SACKO</name>
<reference evidence="9" key="1">
    <citation type="submission" date="2025-08" db="UniProtKB">
        <authorList>
            <consortium name="RefSeq"/>
        </authorList>
    </citation>
    <scope>IDENTIFICATION</scope>
    <source>
        <tissue evidence="9">Testes</tissue>
    </source>
</reference>
<dbReference type="PROSITE" id="PS50026">
    <property type="entry name" value="EGF_3"/>
    <property type="match status" value="2"/>
</dbReference>
<evidence type="ECO:0000256" key="1">
    <source>
        <dbReference type="ARBA" id="ARBA00023157"/>
    </source>
</evidence>
<evidence type="ECO:0000256" key="5">
    <source>
        <dbReference type="SAM" id="Phobius"/>
    </source>
</evidence>
<dbReference type="PANTHER" id="PTHR16897">
    <property type="entry name" value="OS10G0105400 PROTEIN"/>
    <property type="match status" value="1"/>
</dbReference>
<evidence type="ECO:0000259" key="6">
    <source>
        <dbReference type="PROSITE" id="PS50026"/>
    </source>
</evidence>
<keyword evidence="5" id="KW-1133">Transmembrane helix</keyword>
<dbReference type="Gene3D" id="2.10.25.10">
    <property type="entry name" value="Laminin"/>
    <property type="match status" value="1"/>
</dbReference>